<keyword evidence="1" id="KW-1133">Transmembrane helix</keyword>
<dbReference type="Proteomes" id="UP001292079">
    <property type="component" value="Unassembled WGS sequence"/>
</dbReference>
<name>A0AAE2D608_SCHME</name>
<dbReference type="Pfam" id="PF00812">
    <property type="entry name" value="Ephrin"/>
    <property type="match status" value="1"/>
</dbReference>
<feature type="chain" id="PRO_5042182149" description="Ephrin RBD domain-containing protein" evidence="2">
    <location>
        <begin position="21"/>
        <end position="280"/>
    </location>
</feature>
<evidence type="ECO:0000313" key="5">
    <source>
        <dbReference type="Proteomes" id="UP001292079"/>
    </source>
</evidence>
<dbReference type="AlphaFoldDB" id="A0AAE2D608"/>
<protein>
    <recommendedName>
        <fullName evidence="3">Ephrin RBD domain-containing protein</fullName>
    </recommendedName>
</protein>
<keyword evidence="2" id="KW-0732">Signal</keyword>
<sequence length="280" mass="32619">MCEACLIKCILMILIKSTCAEHQDHVIYWDASHPRFKGNHNEIYVNDGDNLIFVCSQNLENVQNLYWTKDPRVQMKCNKTLQIKVIKLLDCFNKESLNEFILKVSRFSEITSLPNFDYNIPVHFIAHSVICQKNNFRLSFKLKGNSINDNMSNSPTFDVLMLSTSKSQLIDHHNESVLNLNKSKLLYHLKSRVVAHSSTMWLNHTLTSEKQVNWKVYEFLLLPAIFAFLTLIGMQIILCSFWLPNSIVTKFIKCFQKCKGLYNIQPNHTYHKNDIEDLNV</sequence>
<feature type="domain" description="Ephrin RBD" evidence="3">
    <location>
        <begin position="22"/>
        <end position="138"/>
    </location>
</feature>
<evidence type="ECO:0000259" key="3">
    <source>
        <dbReference type="Pfam" id="PF00812"/>
    </source>
</evidence>
<evidence type="ECO:0000256" key="2">
    <source>
        <dbReference type="SAM" id="SignalP"/>
    </source>
</evidence>
<evidence type="ECO:0000256" key="1">
    <source>
        <dbReference type="SAM" id="Phobius"/>
    </source>
</evidence>
<gene>
    <name evidence="4" type="ORF">MN116_003998</name>
</gene>
<organism evidence="4 5">
    <name type="scientific">Schistosoma mekongi</name>
    <name type="common">Parasitic worm</name>
    <dbReference type="NCBI Taxonomy" id="38744"/>
    <lineage>
        <taxon>Eukaryota</taxon>
        <taxon>Metazoa</taxon>
        <taxon>Spiralia</taxon>
        <taxon>Lophotrochozoa</taxon>
        <taxon>Platyhelminthes</taxon>
        <taxon>Trematoda</taxon>
        <taxon>Digenea</taxon>
        <taxon>Strigeidida</taxon>
        <taxon>Schistosomatoidea</taxon>
        <taxon>Schistosomatidae</taxon>
        <taxon>Schistosoma</taxon>
    </lineage>
</organism>
<proteinExistence type="predicted"/>
<reference evidence="4" key="2">
    <citation type="journal article" date="2023" name="Infect Dis Poverty">
        <title>Chromosome-scale genome of the human blood fluke Schistosoma mekongi and its implications for public health.</title>
        <authorList>
            <person name="Zhou M."/>
            <person name="Xu L."/>
            <person name="Xu D."/>
            <person name="Chen W."/>
            <person name="Khan J."/>
            <person name="Hu Y."/>
            <person name="Huang H."/>
            <person name="Wei H."/>
            <person name="Zhang Y."/>
            <person name="Chusongsang P."/>
            <person name="Tanasarnprasert K."/>
            <person name="Hu X."/>
            <person name="Limpanont Y."/>
            <person name="Lv Z."/>
        </authorList>
    </citation>
    <scope>NUCLEOTIDE SEQUENCE</scope>
    <source>
        <strain evidence="4">LV_2022a</strain>
    </source>
</reference>
<comment type="caution">
    <text evidence="4">The sequence shown here is derived from an EMBL/GenBank/DDBJ whole genome shotgun (WGS) entry which is preliminary data.</text>
</comment>
<dbReference type="Gene3D" id="2.60.40.420">
    <property type="entry name" value="Cupredoxins - blue copper proteins"/>
    <property type="match status" value="1"/>
</dbReference>
<keyword evidence="5" id="KW-1185">Reference proteome</keyword>
<keyword evidence="1" id="KW-0472">Membrane</keyword>
<dbReference type="InterPro" id="IPR008972">
    <property type="entry name" value="Cupredoxin"/>
</dbReference>
<feature type="transmembrane region" description="Helical" evidence="1">
    <location>
        <begin position="219"/>
        <end position="243"/>
    </location>
</feature>
<reference evidence="4" key="1">
    <citation type="submission" date="2022-04" db="EMBL/GenBank/DDBJ databases">
        <authorList>
            <person name="Xu L."/>
            <person name="Lv Z."/>
        </authorList>
    </citation>
    <scope>NUCLEOTIDE SEQUENCE</scope>
    <source>
        <strain evidence="4">LV_2022a</strain>
    </source>
</reference>
<accession>A0AAE2D608</accession>
<keyword evidence="1" id="KW-0812">Transmembrane</keyword>
<dbReference type="InterPro" id="IPR001799">
    <property type="entry name" value="Ephrin_RBD"/>
</dbReference>
<dbReference type="EMBL" id="JALJAT010000002">
    <property type="protein sequence ID" value="KAK4472778.1"/>
    <property type="molecule type" value="Genomic_DNA"/>
</dbReference>
<evidence type="ECO:0000313" key="4">
    <source>
        <dbReference type="EMBL" id="KAK4472778.1"/>
    </source>
</evidence>
<feature type="signal peptide" evidence="2">
    <location>
        <begin position="1"/>
        <end position="20"/>
    </location>
</feature>
<dbReference type="GO" id="GO:0016020">
    <property type="term" value="C:membrane"/>
    <property type="evidence" value="ECO:0007669"/>
    <property type="project" value="InterPro"/>
</dbReference>